<evidence type="ECO:0008006" key="4">
    <source>
        <dbReference type="Google" id="ProtNLM"/>
    </source>
</evidence>
<dbReference type="EMBL" id="PGOL01001001">
    <property type="protein sequence ID" value="PKI61872.1"/>
    <property type="molecule type" value="Genomic_DNA"/>
</dbReference>
<organism evidence="2 3">
    <name type="scientific">Punica granatum</name>
    <name type="common">Pomegranate</name>
    <dbReference type="NCBI Taxonomy" id="22663"/>
    <lineage>
        <taxon>Eukaryota</taxon>
        <taxon>Viridiplantae</taxon>
        <taxon>Streptophyta</taxon>
        <taxon>Embryophyta</taxon>
        <taxon>Tracheophyta</taxon>
        <taxon>Spermatophyta</taxon>
        <taxon>Magnoliopsida</taxon>
        <taxon>eudicotyledons</taxon>
        <taxon>Gunneridae</taxon>
        <taxon>Pentapetalae</taxon>
        <taxon>rosids</taxon>
        <taxon>malvids</taxon>
        <taxon>Myrtales</taxon>
        <taxon>Lythraceae</taxon>
        <taxon>Punica</taxon>
    </lineage>
</organism>
<comment type="caution">
    <text evidence="2">The sequence shown here is derived from an EMBL/GenBank/DDBJ whole genome shotgun (WGS) entry which is preliminary data.</text>
</comment>
<feature type="compositionally biased region" description="Acidic residues" evidence="1">
    <location>
        <begin position="105"/>
        <end position="118"/>
    </location>
</feature>
<protein>
    <recommendedName>
        <fullName evidence="4">PRP1 splicing factor N-terminal domain-containing protein</fullName>
    </recommendedName>
</protein>
<accession>A0A2I0K010</accession>
<evidence type="ECO:0000313" key="2">
    <source>
        <dbReference type="EMBL" id="PKI61872.1"/>
    </source>
</evidence>
<dbReference type="STRING" id="22663.A0A2I0K010"/>
<name>A0A2I0K010_PUNGR</name>
<feature type="region of interest" description="Disordered" evidence="1">
    <location>
        <begin position="101"/>
        <end position="123"/>
    </location>
</feature>
<gene>
    <name evidence="2" type="ORF">CRG98_017770</name>
</gene>
<reference evidence="2 3" key="1">
    <citation type="submission" date="2017-11" db="EMBL/GenBank/DDBJ databases">
        <title>De-novo sequencing of pomegranate (Punica granatum L.) genome.</title>
        <authorList>
            <person name="Akparov Z."/>
            <person name="Amiraslanov A."/>
            <person name="Hajiyeva S."/>
            <person name="Abbasov M."/>
            <person name="Kaur K."/>
            <person name="Hamwieh A."/>
            <person name="Solovyev V."/>
            <person name="Salamov A."/>
            <person name="Braich B."/>
            <person name="Kosarev P."/>
            <person name="Mahmoud A."/>
            <person name="Hajiyev E."/>
            <person name="Babayeva S."/>
            <person name="Izzatullayeva V."/>
            <person name="Mammadov A."/>
            <person name="Mammadov A."/>
            <person name="Sharifova S."/>
            <person name="Ojaghi J."/>
            <person name="Eynullazada K."/>
            <person name="Bayramov B."/>
            <person name="Abdulazimova A."/>
            <person name="Shahmuradov I."/>
        </authorList>
    </citation>
    <scope>NUCLEOTIDE SEQUENCE [LARGE SCALE GENOMIC DNA]</scope>
    <source>
        <strain evidence="3">cv. AG2017</strain>
        <tissue evidence="2">Leaf</tissue>
    </source>
</reference>
<keyword evidence="3" id="KW-1185">Reference proteome</keyword>
<dbReference type="AlphaFoldDB" id="A0A2I0K010"/>
<evidence type="ECO:0000313" key="3">
    <source>
        <dbReference type="Proteomes" id="UP000233551"/>
    </source>
</evidence>
<sequence>MPPRRAVNQRRAAKEDELDQRIEQIMDARLGAALEHRLDVMVDRLAERMGALMEARQEVNPRRGRVLNPTADLEDVEYDSYSEGDANIFIEDPFDDALFLAGGDGEPEFDEDDEGDDEGKDKRKARLKQEIEKYRASNQQMRTRISDVSIEPITAVEYFGSEFFPIIRSGAWANIDFRSSMEDVYVCVDNFISRLLGRILSTHGRMMR</sequence>
<proteinExistence type="predicted"/>
<dbReference type="Proteomes" id="UP000233551">
    <property type="component" value="Unassembled WGS sequence"/>
</dbReference>
<evidence type="ECO:0000256" key="1">
    <source>
        <dbReference type="SAM" id="MobiDB-lite"/>
    </source>
</evidence>